<evidence type="ECO:0000256" key="5">
    <source>
        <dbReference type="NCBIfam" id="TIGR01814"/>
    </source>
</evidence>
<comment type="catalytic activity">
    <reaction evidence="6">
        <text>3-hydroxy-L-kynurenine + H2O = 3-hydroxyanthranilate + L-alanine + H(+)</text>
        <dbReference type="Rhea" id="RHEA:25143"/>
        <dbReference type="ChEBI" id="CHEBI:15377"/>
        <dbReference type="ChEBI" id="CHEBI:15378"/>
        <dbReference type="ChEBI" id="CHEBI:36559"/>
        <dbReference type="ChEBI" id="CHEBI:57972"/>
        <dbReference type="ChEBI" id="CHEBI:58125"/>
        <dbReference type="EC" id="3.7.1.3"/>
    </reaction>
</comment>
<comment type="subunit">
    <text evidence="4 6">Homodimer.</text>
</comment>
<dbReference type="Pfam" id="PF22580">
    <property type="entry name" value="KYNU_C"/>
    <property type="match status" value="1"/>
</dbReference>
<comment type="pathway">
    <text evidence="4 6">Cofactor biosynthesis; NAD(+) biosynthesis; quinolinate from L-kynurenine: step 2/3.</text>
</comment>
<keyword evidence="3 4" id="KW-0663">Pyridoxal phosphate</keyword>
<evidence type="ECO:0000256" key="3">
    <source>
        <dbReference type="ARBA" id="ARBA00022898"/>
    </source>
</evidence>
<reference evidence="7" key="1">
    <citation type="submission" date="2021-03" db="EMBL/GenBank/DDBJ databases">
        <title>Whole genome shotgun sequence of Actinoplanes auranticolor NBRC 12245.</title>
        <authorList>
            <person name="Komaki H."/>
            <person name="Tamura T."/>
        </authorList>
    </citation>
    <scope>NUCLEOTIDE SEQUENCE</scope>
    <source>
        <strain evidence="7">NBRC 12245</strain>
    </source>
</reference>
<feature type="binding site" evidence="4">
    <location>
        <position position="210"/>
    </location>
    <ligand>
        <name>pyridoxal 5'-phosphate</name>
        <dbReference type="ChEBI" id="CHEBI:597326"/>
    </ligand>
</feature>
<dbReference type="GO" id="GO:0030170">
    <property type="term" value="F:pyridoxal phosphate binding"/>
    <property type="evidence" value="ECO:0007669"/>
    <property type="project" value="UniProtKB-UniRule"/>
</dbReference>
<dbReference type="Gene3D" id="3.40.640.10">
    <property type="entry name" value="Type I PLP-dependent aspartate aminotransferase-like (Major domain)"/>
    <property type="match status" value="1"/>
</dbReference>
<feature type="binding site" evidence="4">
    <location>
        <position position="103"/>
    </location>
    <ligand>
        <name>pyridoxal 5'-phosphate</name>
        <dbReference type="ChEBI" id="CHEBI:597326"/>
    </ligand>
</feature>
<comment type="caution">
    <text evidence="4">Lacks conserved residue(s) required for the propagation of feature annotation.</text>
</comment>
<comment type="catalytic activity">
    <reaction evidence="4 6">
        <text>L-kynurenine + H2O = anthranilate + L-alanine + H(+)</text>
        <dbReference type="Rhea" id="RHEA:16813"/>
        <dbReference type="ChEBI" id="CHEBI:15377"/>
        <dbReference type="ChEBI" id="CHEBI:15378"/>
        <dbReference type="ChEBI" id="CHEBI:16567"/>
        <dbReference type="ChEBI" id="CHEBI:57959"/>
        <dbReference type="ChEBI" id="CHEBI:57972"/>
        <dbReference type="EC" id="3.7.1.3"/>
    </reaction>
</comment>
<dbReference type="RefSeq" id="WP_212991002.1">
    <property type="nucleotide sequence ID" value="NZ_BAABEA010000005.1"/>
</dbReference>
<name>A0A919SGK6_9ACTN</name>
<dbReference type="Gene3D" id="3.90.1150.10">
    <property type="entry name" value="Aspartate Aminotransferase, domain 1"/>
    <property type="match status" value="1"/>
</dbReference>
<proteinExistence type="inferred from homology"/>
<protein>
    <recommendedName>
        <fullName evidence="4 5">Kynureninase</fullName>
        <ecNumber evidence="4 5">3.7.1.3</ecNumber>
    </recommendedName>
    <alternativeName>
        <fullName evidence="4">L-kynurenine hydrolase</fullName>
    </alternativeName>
</protein>
<feature type="modified residue" description="N6-(pyridoxal phosphate)lysine" evidence="4">
    <location>
        <position position="233"/>
    </location>
</feature>
<dbReference type="PIRSF" id="PIRSF038800">
    <property type="entry name" value="KYNU"/>
    <property type="match status" value="1"/>
</dbReference>
<comment type="pathway">
    <text evidence="4 6">Amino-acid degradation; L-kynurenine degradation; L-alanine and anthranilate from L-kynurenine: step 1/1.</text>
</comment>
<evidence type="ECO:0000256" key="1">
    <source>
        <dbReference type="ARBA" id="ARBA00022642"/>
    </source>
</evidence>
<feature type="binding site" evidence="4">
    <location>
        <position position="207"/>
    </location>
    <ligand>
        <name>pyridoxal 5'-phosphate</name>
        <dbReference type="ChEBI" id="CHEBI:597326"/>
    </ligand>
</feature>
<dbReference type="GO" id="GO:0019805">
    <property type="term" value="P:quinolinate biosynthetic process"/>
    <property type="evidence" value="ECO:0007669"/>
    <property type="project" value="UniProtKB-UniRule"/>
</dbReference>
<dbReference type="AlphaFoldDB" id="A0A919SGK6"/>
<comment type="cofactor">
    <cofactor evidence="4 6">
        <name>pyridoxal 5'-phosphate</name>
        <dbReference type="ChEBI" id="CHEBI:597326"/>
    </cofactor>
</comment>
<accession>A0A919SGK6</accession>
<feature type="binding site" evidence="4">
    <location>
        <position position="102"/>
    </location>
    <ligand>
        <name>pyridoxal 5'-phosphate</name>
        <dbReference type="ChEBI" id="CHEBI:597326"/>
    </ligand>
</feature>
<dbReference type="InterPro" id="IPR015424">
    <property type="entry name" value="PyrdxlP-dep_Trfase"/>
</dbReference>
<dbReference type="EC" id="3.7.1.3" evidence="4 5"/>
<dbReference type="InterPro" id="IPR010111">
    <property type="entry name" value="Kynureninase"/>
</dbReference>
<feature type="binding site" evidence="4">
    <location>
        <position position="232"/>
    </location>
    <ligand>
        <name>pyridoxal 5'-phosphate</name>
        <dbReference type="ChEBI" id="CHEBI:597326"/>
    </ligand>
</feature>
<comment type="caution">
    <text evidence="7">The sequence shown here is derived from an EMBL/GenBank/DDBJ whole genome shotgun (WGS) entry which is preliminary data.</text>
</comment>
<dbReference type="GO" id="GO:0019441">
    <property type="term" value="P:L-tryptophan catabolic process to kynurenine"/>
    <property type="evidence" value="ECO:0007669"/>
    <property type="project" value="TreeGrafter"/>
</dbReference>
<dbReference type="InterPro" id="IPR015422">
    <property type="entry name" value="PyrdxlP-dep_Trfase_small"/>
</dbReference>
<dbReference type="InterPro" id="IPR015421">
    <property type="entry name" value="PyrdxlP-dep_Trfase_major"/>
</dbReference>
<dbReference type="GO" id="GO:0009435">
    <property type="term" value="P:NAD+ biosynthetic process"/>
    <property type="evidence" value="ECO:0007669"/>
    <property type="project" value="UniProtKB-UniRule"/>
</dbReference>
<feature type="binding site" evidence="4">
    <location>
        <position position="288"/>
    </location>
    <ligand>
        <name>pyridoxal 5'-phosphate</name>
        <dbReference type="ChEBI" id="CHEBI:597326"/>
    </ligand>
</feature>
<dbReference type="PANTHER" id="PTHR14084:SF0">
    <property type="entry name" value="KYNURENINASE"/>
    <property type="match status" value="1"/>
</dbReference>
<evidence type="ECO:0000256" key="2">
    <source>
        <dbReference type="ARBA" id="ARBA00022801"/>
    </source>
</evidence>
<dbReference type="HAMAP" id="MF_01970">
    <property type="entry name" value="Kynureninase"/>
    <property type="match status" value="1"/>
</dbReference>
<dbReference type="GO" id="GO:0030429">
    <property type="term" value="F:kynureninase activity"/>
    <property type="evidence" value="ECO:0007669"/>
    <property type="project" value="UniProtKB-UniRule"/>
</dbReference>
<sequence length="409" mass="44194">MSDDLLARAEALDAADPLAHLRERFLTPDGFDVVSYLDGNSLGRPLRATAQLLDEFVREQWAGRLIRGWTDGWLEWPLQLGDRLGAVALGAAAGQVVVADSTTVLLYKLSRAAVDARPGRRKVVLDTDNFPTDRYVLEGIAAERGLSLVWIETDPATGITPAQVAEVVDGDTALVLFSHVAYRSGWLADAAEINRIAHAAGALTLWDLSHSVGSVPVRLDDWGADLAVGCTYKYLNGGPGAPAFGYLRRGLQGELRQPIQGWMGHRAAFEMGPGHEPAEGARALLSGTPPILAMVPLHANLDMLAEAGIEAVRAKSVLLTGYVLEVADQWLAPLGVEVVSPREPEQRGGHVTLRRPGFEQLLESLWDNGVIPDYRRPDGIRIGPAPLSTSFTEVHRGLAVLRTLLEKQS</sequence>
<dbReference type="PANTHER" id="PTHR14084">
    <property type="entry name" value="KYNURENINASE"/>
    <property type="match status" value="1"/>
</dbReference>
<dbReference type="NCBIfam" id="TIGR01814">
    <property type="entry name" value="kynureninase"/>
    <property type="match status" value="1"/>
</dbReference>
<evidence type="ECO:0000313" key="7">
    <source>
        <dbReference type="EMBL" id="GIM72330.1"/>
    </source>
</evidence>
<keyword evidence="1 4" id="KW-0662">Pyridine nucleotide biosynthesis</keyword>
<comment type="function">
    <text evidence="4 6">Catalyzes the cleavage of L-kynurenine (L-Kyn) and L-3-hydroxykynurenine (L-3OHKyn) into anthranilic acid (AA) and 3-hydroxyanthranilic acid (3-OHAA), respectively.</text>
</comment>
<dbReference type="SUPFAM" id="SSF53383">
    <property type="entry name" value="PLP-dependent transferases"/>
    <property type="match status" value="1"/>
</dbReference>
<feature type="binding site" evidence="4">
    <location>
        <begin position="130"/>
        <end position="133"/>
    </location>
    <ligand>
        <name>pyridoxal 5'-phosphate</name>
        <dbReference type="ChEBI" id="CHEBI:597326"/>
    </ligand>
</feature>
<dbReference type="GO" id="GO:0097053">
    <property type="term" value="P:L-kynurenine catabolic process"/>
    <property type="evidence" value="ECO:0007669"/>
    <property type="project" value="UniProtKB-UniRule"/>
</dbReference>
<keyword evidence="2 4" id="KW-0378">Hydrolase</keyword>
<organism evidence="7 8">
    <name type="scientific">Actinoplanes auranticolor</name>
    <dbReference type="NCBI Taxonomy" id="47988"/>
    <lineage>
        <taxon>Bacteria</taxon>
        <taxon>Bacillati</taxon>
        <taxon>Actinomycetota</taxon>
        <taxon>Actinomycetes</taxon>
        <taxon>Micromonosporales</taxon>
        <taxon>Micromonosporaceae</taxon>
        <taxon>Actinoplanes</taxon>
    </lineage>
</organism>
<evidence type="ECO:0000256" key="4">
    <source>
        <dbReference type="HAMAP-Rule" id="MF_01970"/>
    </source>
</evidence>
<dbReference type="GO" id="GO:0005737">
    <property type="term" value="C:cytoplasm"/>
    <property type="evidence" value="ECO:0007669"/>
    <property type="project" value="UniProtKB-UniRule"/>
</dbReference>
<keyword evidence="8" id="KW-1185">Reference proteome</keyword>
<feature type="binding site" evidence="4">
    <location>
        <position position="262"/>
    </location>
    <ligand>
        <name>pyridoxal 5'-phosphate</name>
        <dbReference type="ChEBI" id="CHEBI:597326"/>
    </ligand>
</feature>
<comment type="similarity">
    <text evidence="4 6">Belongs to the kynureninase family.</text>
</comment>
<dbReference type="GO" id="GO:0043420">
    <property type="term" value="P:anthranilate metabolic process"/>
    <property type="evidence" value="ECO:0007669"/>
    <property type="project" value="TreeGrafter"/>
</dbReference>
<gene>
    <name evidence="4" type="primary">kynU</name>
    <name evidence="7" type="ORF">Aau02nite_50440</name>
</gene>
<evidence type="ECO:0000313" key="8">
    <source>
        <dbReference type="Proteomes" id="UP000681340"/>
    </source>
</evidence>
<dbReference type="EMBL" id="BOQL01000041">
    <property type="protein sequence ID" value="GIM72330.1"/>
    <property type="molecule type" value="Genomic_DNA"/>
</dbReference>
<dbReference type="Proteomes" id="UP000681340">
    <property type="component" value="Unassembled WGS sequence"/>
</dbReference>
<evidence type="ECO:0000256" key="6">
    <source>
        <dbReference type="PIRNR" id="PIRNR038800"/>
    </source>
</evidence>